<dbReference type="GO" id="GO:0005886">
    <property type="term" value="C:plasma membrane"/>
    <property type="evidence" value="ECO:0007669"/>
    <property type="project" value="UniProtKB-SubCell"/>
</dbReference>
<dbReference type="Pfam" id="PF01235">
    <property type="entry name" value="Na_Ala_symp"/>
    <property type="match status" value="1"/>
</dbReference>
<dbReference type="RefSeq" id="WP_178312007.1">
    <property type="nucleotide sequence ID" value="NZ_CP076620.1"/>
</dbReference>
<keyword evidence="4 8" id="KW-1003">Cell membrane</keyword>
<comment type="subcellular location">
    <subcellularLocation>
        <location evidence="1 8">Cell membrane</location>
        <topology evidence="1 8">Multi-pass membrane protein</topology>
    </subcellularLocation>
</comment>
<dbReference type="PRINTS" id="PR00175">
    <property type="entry name" value="NAALASMPORT"/>
</dbReference>
<comment type="caution">
    <text evidence="9">The sequence shown here is derived from an EMBL/GenBank/DDBJ whole genome shotgun (WGS) entry which is preliminary data.</text>
</comment>
<evidence type="ECO:0000256" key="1">
    <source>
        <dbReference type="ARBA" id="ARBA00004651"/>
    </source>
</evidence>
<feature type="transmembrane region" description="Helical" evidence="8">
    <location>
        <begin position="392"/>
        <end position="412"/>
    </location>
</feature>
<dbReference type="NCBIfam" id="TIGR00835">
    <property type="entry name" value="agcS"/>
    <property type="match status" value="1"/>
</dbReference>
<evidence type="ECO:0000256" key="3">
    <source>
        <dbReference type="ARBA" id="ARBA00022448"/>
    </source>
</evidence>
<feature type="transmembrane region" description="Helical" evidence="8">
    <location>
        <begin position="91"/>
        <end position="116"/>
    </location>
</feature>
<dbReference type="PANTHER" id="PTHR30330">
    <property type="entry name" value="AGSS FAMILY TRANSPORTER, SODIUM-ALANINE"/>
    <property type="match status" value="1"/>
</dbReference>
<evidence type="ECO:0000256" key="7">
    <source>
        <dbReference type="ARBA" id="ARBA00023136"/>
    </source>
</evidence>
<keyword evidence="3 8" id="KW-0813">Transport</keyword>
<gene>
    <name evidence="9" type="ORF">DBY38_12380</name>
</gene>
<feature type="transmembrane region" description="Helical" evidence="8">
    <location>
        <begin position="348"/>
        <end position="371"/>
    </location>
</feature>
<protein>
    <submittedName>
        <fullName evidence="9">Sodium:alanine symporter family protein</fullName>
    </submittedName>
</protein>
<dbReference type="Gene3D" id="1.20.1740.10">
    <property type="entry name" value="Amino acid/polyamine transporter I"/>
    <property type="match status" value="1"/>
</dbReference>
<evidence type="ECO:0000313" key="9">
    <source>
        <dbReference type="EMBL" id="PWL52108.1"/>
    </source>
</evidence>
<dbReference type="EMBL" id="QAMZ01000052">
    <property type="protein sequence ID" value="PWL52108.1"/>
    <property type="molecule type" value="Genomic_DNA"/>
</dbReference>
<accession>A0A316M3B1</accession>
<comment type="similarity">
    <text evidence="2 8">Belongs to the alanine or glycine:cation symporter (AGCS) (TC 2.A.25) family.</text>
</comment>
<feature type="transmembrane region" description="Helical" evidence="8">
    <location>
        <begin position="12"/>
        <end position="30"/>
    </location>
</feature>
<evidence type="ECO:0000256" key="8">
    <source>
        <dbReference type="RuleBase" id="RU363064"/>
    </source>
</evidence>
<name>A0A316M3B1_9CLOT</name>
<feature type="transmembrane region" description="Helical" evidence="8">
    <location>
        <begin position="418"/>
        <end position="439"/>
    </location>
</feature>
<sequence length="483" mass="53011">MYEAFAKLTSFLWGVPLLSIILITGLYITIKTRGFQFRYLGHIMKRVFKKEKDSESNLTPFQAVTVAIGGTVGVSNMSGVATAIVTGGPGALFWLWIAAFLGMMIKMAEVTLAVYYRETKTDGTFKGGPTYYIQKALGEEKGMKSWKPLAIMFGFGIMMIYFITIQNFTISEAIGSTFNLNYMIPSAVIMICAYAVIMGGLKKIGKIASYIVPVMCVFYVGCVLYILGSNISEIPHVLGLVFKGAFTTQAAAGGFLGATVAQAMRYGFSRSVFSNEAGWGTSPMIHATAETDHPIKQGILGAFEVFMDTIVICSMTAFVIIITGYYTSGLTGATLTLSAFESVMGRNARVLLALSIFLFGLTTITGWYTYFEVIIDHAISDSNKFKSIIMKLLKLLYPIPGFLVVVVTVIYGGTPAEIWTFGDFTSVIPTFINVFALLLMSKKFFELLKDYKARYLGIGKVDANFKLFYEDVVKENGEKVASE</sequence>
<dbReference type="GeneID" id="90543114"/>
<feature type="transmembrane region" description="Helical" evidence="8">
    <location>
        <begin position="149"/>
        <end position="170"/>
    </location>
</feature>
<evidence type="ECO:0000256" key="2">
    <source>
        <dbReference type="ARBA" id="ARBA00009261"/>
    </source>
</evidence>
<feature type="transmembrane region" description="Helical" evidence="8">
    <location>
        <begin position="305"/>
        <end position="328"/>
    </location>
</feature>
<feature type="transmembrane region" description="Helical" evidence="8">
    <location>
        <begin position="58"/>
        <end position="85"/>
    </location>
</feature>
<keyword evidence="5 8" id="KW-0812">Transmembrane</keyword>
<proteinExistence type="inferred from homology"/>
<keyword evidence="6 8" id="KW-1133">Transmembrane helix</keyword>
<feature type="transmembrane region" description="Helical" evidence="8">
    <location>
        <begin position="208"/>
        <end position="228"/>
    </location>
</feature>
<evidence type="ECO:0000256" key="5">
    <source>
        <dbReference type="ARBA" id="ARBA00022692"/>
    </source>
</evidence>
<evidence type="ECO:0000256" key="4">
    <source>
        <dbReference type="ARBA" id="ARBA00022475"/>
    </source>
</evidence>
<dbReference type="Proteomes" id="UP000246114">
    <property type="component" value="Unassembled WGS sequence"/>
</dbReference>
<feature type="transmembrane region" description="Helical" evidence="8">
    <location>
        <begin position="240"/>
        <end position="261"/>
    </location>
</feature>
<evidence type="ECO:0000256" key="6">
    <source>
        <dbReference type="ARBA" id="ARBA00022989"/>
    </source>
</evidence>
<keyword evidence="7 8" id="KW-0472">Membrane</keyword>
<reference evidence="9 10" key="1">
    <citation type="submission" date="2018-03" db="EMBL/GenBank/DDBJ databases">
        <title>The uncultured portion of the human microbiome is neutrally assembled.</title>
        <authorList>
            <person name="Jeraldo P."/>
            <person name="Boardman L."/>
            <person name="White B.A."/>
            <person name="Nelson H."/>
            <person name="Goldenfeld N."/>
            <person name="Chia N."/>
        </authorList>
    </citation>
    <scope>NUCLEOTIDE SEQUENCE [LARGE SCALE GENOMIC DNA]</scope>
    <source>
        <strain evidence="9">CIM:MAG 903</strain>
    </source>
</reference>
<feature type="transmembrane region" description="Helical" evidence="8">
    <location>
        <begin position="182"/>
        <end position="201"/>
    </location>
</feature>
<dbReference type="InterPro" id="IPR001463">
    <property type="entry name" value="Na/Ala_symport"/>
</dbReference>
<dbReference type="PANTHER" id="PTHR30330:SF14">
    <property type="entry name" value="SODIUM_AMINO ACID (ALANINE) SYMPORTER"/>
    <property type="match status" value="1"/>
</dbReference>
<keyword evidence="8" id="KW-0769">Symport</keyword>
<organism evidence="9 10">
    <name type="scientific">Clostridium cadaveris</name>
    <dbReference type="NCBI Taxonomy" id="1529"/>
    <lineage>
        <taxon>Bacteria</taxon>
        <taxon>Bacillati</taxon>
        <taxon>Bacillota</taxon>
        <taxon>Clostridia</taxon>
        <taxon>Eubacteriales</taxon>
        <taxon>Clostridiaceae</taxon>
        <taxon>Clostridium</taxon>
    </lineage>
</organism>
<dbReference type="GO" id="GO:0005283">
    <property type="term" value="F:amino acid:sodium symporter activity"/>
    <property type="evidence" value="ECO:0007669"/>
    <property type="project" value="InterPro"/>
</dbReference>
<evidence type="ECO:0000313" key="10">
    <source>
        <dbReference type="Proteomes" id="UP000246114"/>
    </source>
</evidence>
<dbReference type="AlphaFoldDB" id="A0A316M3B1"/>